<evidence type="ECO:0000313" key="3">
    <source>
        <dbReference type="Proteomes" id="UP001574673"/>
    </source>
</evidence>
<name>A0ABV4UE85_9RHOO</name>
<protein>
    <submittedName>
        <fullName evidence="2">Uncharacterized protein</fullName>
    </submittedName>
</protein>
<reference evidence="3" key="1">
    <citation type="submission" date="2024-06" db="EMBL/GenBank/DDBJ databases">
        <title>Radixoralia hellwigii gen. nov., sp nov., isolated from a root canal in the human oral cavity.</title>
        <authorList>
            <person name="Bartsch S."/>
            <person name="Wittmer A."/>
            <person name="Schulz A.-K."/>
            <person name="Neumann-Schaal M."/>
            <person name="Wolf J."/>
            <person name="Gronow S."/>
            <person name="Tennert C."/>
            <person name="Haecker G."/>
            <person name="Cieplik F."/>
            <person name="Al-Ahmad A."/>
        </authorList>
    </citation>
    <scope>NUCLEOTIDE SEQUENCE [LARGE SCALE GENOMIC DNA]</scope>
    <source>
        <strain evidence="3">Wk13</strain>
    </source>
</reference>
<organism evidence="2 3">
    <name type="scientific">Dentiradicibacter hellwigii</name>
    <dbReference type="NCBI Taxonomy" id="3149053"/>
    <lineage>
        <taxon>Bacteria</taxon>
        <taxon>Pseudomonadati</taxon>
        <taxon>Pseudomonadota</taxon>
        <taxon>Betaproteobacteria</taxon>
        <taxon>Rhodocyclales</taxon>
        <taxon>Rhodocyclaceae</taxon>
        <taxon>Dentiradicibacter</taxon>
    </lineage>
</organism>
<dbReference type="RefSeq" id="WP_418890502.1">
    <property type="nucleotide sequence ID" value="NZ_JBEUWX010000002.1"/>
</dbReference>
<evidence type="ECO:0000256" key="1">
    <source>
        <dbReference type="SAM" id="MobiDB-lite"/>
    </source>
</evidence>
<accession>A0ABV4UE85</accession>
<gene>
    <name evidence="2" type="ORF">ABCS64_03320</name>
</gene>
<feature type="region of interest" description="Disordered" evidence="1">
    <location>
        <begin position="1"/>
        <end position="33"/>
    </location>
</feature>
<evidence type="ECO:0000313" key="2">
    <source>
        <dbReference type="EMBL" id="MFA9949365.1"/>
    </source>
</evidence>
<dbReference type="EMBL" id="JBEUWX010000002">
    <property type="protein sequence ID" value="MFA9949365.1"/>
    <property type="molecule type" value="Genomic_DNA"/>
</dbReference>
<proteinExistence type="predicted"/>
<comment type="caution">
    <text evidence="2">The sequence shown here is derived from an EMBL/GenBank/DDBJ whole genome shotgun (WGS) entry which is preliminary data.</text>
</comment>
<feature type="region of interest" description="Disordered" evidence="1">
    <location>
        <begin position="71"/>
        <end position="101"/>
    </location>
</feature>
<sequence>MSPFIIIQKFSGKRRKTHATTSGRKQPATEPEIKNIRNPKIRAIASALQPEGAAKPPPKCAPSASCNGIEIPGSKKFPKASRARYSSEKNETFAKPGRNLF</sequence>
<keyword evidence="3" id="KW-1185">Reference proteome</keyword>
<dbReference type="Proteomes" id="UP001574673">
    <property type="component" value="Unassembled WGS sequence"/>
</dbReference>